<name>A0ABS7GBU6_9BACT</name>
<organism evidence="2 3">
    <name type="scientific">Chitinophaga rhizophila</name>
    <dbReference type="NCBI Taxonomy" id="2866212"/>
    <lineage>
        <taxon>Bacteria</taxon>
        <taxon>Pseudomonadati</taxon>
        <taxon>Bacteroidota</taxon>
        <taxon>Chitinophagia</taxon>
        <taxon>Chitinophagales</taxon>
        <taxon>Chitinophagaceae</taxon>
        <taxon>Chitinophaga</taxon>
    </lineage>
</organism>
<evidence type="ECO:0000256" key="1">
    <source>
        <dbReference type="SAM" id="SignalP"/>
    </source>
</evidence>
<dbReference type="RefSeq" id="WP_220250022.1">
    <property type="nucleotide sequence ID" value="NZ_JAICCF010000002.1"/>
</dbReference>
<dbReference type="EMBL" id="JAICCF010000002">
    <property type="protein sequence ID" value="MBW8684811.1"/>
    <property type="molecule type" value="Genomic_DNA"/>
</dbReference>
<dbReference type="PROSITE" id="PS51257">
    <property type="entry name" value="PROKAR_LIPOPROTEIN"/>
    <property type="match status" value="1"/>
</dbReference>
<proteinExistence type="predicted"/>
<keyword evidence="3" id="KW-1185">Reference proteome</keyword>
<feature type="signal peptide" evidence="1">
    <location>
        <begin position="1"/>
        <end position="20"/>
    </location>
</feature>
<evidence type="ECO:0008006" key="4">
    <source>
        <dbReference type="Google" id="ProtNLM"/>
    </source>
</evidence>
<evidence type="ECO:0000313" key="2">
    <source>
        <dbReference type="EMBL" id="MBW8684811.1"/>
    </source>
</evidence>
<dbReference type="Proteomes" id="UP000812961">
    <property type="component" value="Unassembled WGS sequence"/>
</dbReference>
<sequence length="203" mass="21676">MKSLKSALLLAALASTVVSCSNDDDDKVVTSIEGEYTFAGTSVEMFAASTYETISISEKDSTATNTKYASTSQSGTASISATNFTGDKLSFIAKGSSVSKLYTNGEETEVMDLPINYEAEPVSSVQAYKLVGMDSIYFGEGFLIGMPSPGTIQVPKGAGATYKFSGDTLVITSLLDTTIVQEAQDERAKDILRVKMITRFKKK</sequence>
<evidence type="ECO:0000313" key="3">
    <source>
        <dbReference type="Proteomes" id="UP000812961"/>
    </source>
</evidence>
<gene>
    <name evidence="2" type="ORF">K1Y79_10765</name>
</gene>
<protein>
    <recommendedName>
        <fullName evidence="4">Lipocalin-like domain-containing protein</fullName>
    </recommendedName>
</protein>
<feature type="chain" id="PRO_5046779297" description="Lipocalin-like domain-containing protein" evidence="1">
    <location>
        <begin position="21"/>
        <end position="203"/>
    </location>
</feature>
<keyword evidence="1" id="KW-0732">Signal</keyword>
<reference evidence="2 3" key="1">
    <citation type="submission" date="2021-08" db="EMBL/GenBank/DDBJ databases">
        <title>The genome sequence of Chitinophaga sp. B61.</title>
        <authorList>
            <person name="Zhang X."/>
        </authorList>
    </citation>
    <scope>NUCLEOTIDE SEQUENCE [LARGE SCALE GENOMIC DNA]</scope>
    <source>
        <strain evidence="2 3">B61</strain>
    </source>
</reference>
<comment type="caution">
    <text evidence="2">The sequence shown here is derived from an EMBL/GenBank/DDBJ whole genome shotgun (WGS) entry which is preliminary data.</text>
</comment>
<accession>A0ABS7GBU6</accession>